<gene>
    <name evidence="2" type="ORF">AACH06_23485</name>
</gene>
<protein>
    <recommendedName>
        <fullName evidence="4">Ankyrin repeat domain-containing protein</fullName>
    </recommendedName>
</protein>
<dbReference type="InterPro" id="IPR036770">
    <property type="entry name" value="Ankyrin_rpt-contain_sf"/>
</dbReference>
<comment type="caution">
    <text evidence="2">The sequence shown here is derived from an EMBL/GenBank/DDBJ whole genome shotgun (WGS) entry which is preliminary data.</text>
</comment>
<proteinExistence type="predicted"/>
<sequence>MRRPTRLTLILPLLLGLAAGAAFADPADRTDEAFGLLLAMPGAQPVEGGWIVPHDPARNESDLVAQWQRLKKAGADVNAMRHGGTLLAHALRAGKERAAIWLLRNGADTRKPLQRDTDTAYDLARRYQRNAVLKVLEQDFGFKPAMPPAAASAVPTSSSSAPPTRVEQARALMRQLVGPVLQPSDEAQRQWRRYAAELSTNEFQAIVEGPAELELLVILTRNQDGGLEEALARLPVERVRANAQGMADVLADSSYVTYADREPRIAYTGSARSWPALWKRIDRPLHYERWPDLAARIPPAQWPALFASGYVPRDAAATGCALAAVDLPGLRALWPDFRRLFADALDEAPGLVLAAYRVSRERSPCTYGSTPADTAAKLAFLRAQGATKPVHGLIPETPTNQREPALAAMIAAFTPPAPTPPRLVAVAPTCQLELADAVLDALARTRLVGWGTPAQSVGIVEIPGRRNCGLIVSGETFPDRSLVVDSFAEGPFRDPPTPNCADSPDDVEIWLNEADGVKRLALDIETRGLGMASLHAVRDVQTGKRYWVDAGMDGPLCAQRNLLPRTYEWKISNGLPQLVHSADDRELERLLRRQCAPTVDDDNVHCPDLELPTPPEQLPVIDQLRQGATVLLPALLESLGRERRAAYAAALAAHDHAKLRSLMARGIPPAWTAAEIASLARSELPLPEKRRRIALLFANAEQLQLALVETGFEAAKSLAWLPRADWGPVLRLIRQSPGDWYEWAYPLREAVPEDVACEIDRAQGFLCGGGLKLD</sequence>
<evidence type="ECO:0008006" key="4">
    <source>
        <dbReference type="Google" id="ProtNLM"/>
    </source>
</evidence>
<dbReference type="Gene3D" id="1.25.40.20">
    <property type="entry name" value="Ankyrin repeat-containing domain"/>
    <property type="match status" value="1"/>
</dbReference>
<keyword evidence="3" id="KW-1185">Reference proteome</keyword>
<dbReference type="EMBL" id="JBBUTG010000021">
    <property type="protein sequence ID" value="MEK8033797.1"/>
    <property type="molecule type" value="Genomic_DNA"/>
</dbReference>
<feature type="signal peptide" evidence="1">
    <location>
        <begin position="1"/>
        <end position="24"/>
    </location>
</feature>
<reference evidence="2 3" key="1">
    <citation type="submission" date="2024-04" db="EMBL/GenBank/DDBJ databases">
        <title>Novel species of the genus Ideonella isolated from streams.</title>
        <authorList>
            <person name="Lu H."/>
        </authorList>
    </citation>
    <scope>NUCLEOTIDE SEQUENCE [LARGE SCALE GENOMIC DNA]</scope>
    <source>
        <strain evidence="2 3">DXS29W</strain>
    </source>
</reference>
<dbReference type="SUPFAM" id="SSF48403">
    <property type="entry name" value="Ankyrin repeat"/>
    <property type="match status" value="1"/>
</dbReference>
<keyword evidence="1" id="KW-0732">Signal</keyword>
<dbReference type="Proteomes" id="UP001371218">
    <property type="component" value="Unassembled WGS sequence"/>
</dbReference>
<organism evidence="2 3">
    <name type="scientific">Ideonella lacteola</name>
    <dbReference type="NCBI Taxonomy" id="2984193"/>
    <lineage>
        <taxon>Bacteria</taxon>
        <taxon>Pseudomonadati</taxon>
        <taxon>Pseudomonadota</taxon>
        <taxon>Betaproteobacteria</taxon>
        <taxon>Burkholderiales</taxon>
        <taxon>Sphaerotilaceae</taxon>
        <taxon>Ideonella</taxon>
    </lineage>
</organism>
<name>A0ABU9BYB0_9BURK</name>
<accession>A0ABU9BYB0</accession>
<evidence type="ECO:0000256" key="1">
    <source>
        <dbReference type="SAM" id="SignalP"/>
    </source>
</evidence>
<evidence type="ECO:0000313" key="2">
    <source>
        <dbReference type="EMBL" id="MEK8033797.1"/>
    </source>
</evidence>
<evidence type="ECO:0000313" key="3">
    <source>
        <dbReference type="Proteomes" id="UP001371218"/>
    </source>
</evidence>
<dbReference type="RefSeq" id="WP_341428219.1">
    <property type="nucleotide sequence ID" value="NZ_JBBUTG010000021.1"/>
</dbReference>
<feature type="chain" id="PRO_5045413229" description="Ankyrin repeat domain-containing protein" evidence="1">
    <location>
        <begin position="25"/>
        <end position="774"/>
    </location>
</feature>